<keyword evidence="2" id="KW-0680">Restriction system</keyword>
<dbReference type="InterPro" id="IPR044946">
    <property type="entry name" value="Restrct_endonuc_typeI_TRD_sf"/>
</dbReference>
<dbReference type="Gene3D" id="3.90.220.20">
    <property type="entry name" value="DNA methylase specificity domains"/>
    <property type="match status" value="2"/>
</dbReference>
<evidence type="ECO:0000256" key="3">
    <source>
        <dbReference type="ARBA" id="ARBA00023125"/>
    </source>
</evidence>
<dbReference type="Pfam" id="PF01420">
    <property type="entry name" value="Methylase_S"/>
    <property type="match status" value="2"/>
</dbReference>
<proteinExistence type="inferred from homology"/>
<keyword evidence="3" id="KW-0238">DNA-binding</keyword>
<dbReference type="SUPFAM" id="SSF116734">
    <property type="entry name" value="DNA methylase specificity domain"/>
    <property type="match status" value="2"/>
</dbReference>
<evidence type="ECO:0000313" key="4">
    <source>
        <dbReference type="EMBL" id="EAK3458543.1"/>
    </source>
</evidence>
<dbReference type="PANTHER" id="PTHR30408:SF12">
    <property type="entry name" value="TYPE I RESTRICTION ENZYME MJAVIII SPECIFICITY SUBUNIT"/>
    <property type="match status" value="1"/>
</dbReference>
<organism evidence="4">
    <name type="scientific">Campylobacter jejuni</name>
    <dbReference type="NCBI Taxonomy" id="197"/>
    <lineage>
        <taxon>Bacteria</taxon>
        <taxon>Pseudomonadati</taxon>
        <taxon>Campylobacterota</taxon>
        <taxon>Epsilonproteobacteria</taxon>
        <taxon>Campylobacterales</taxon>
        <taxon>Campylobacteraceae</taxon>
        <taxon>Campylobacter</taxon>
    </lineage>
</organism>
<sequence length="425" mass="48818">MQNNIMTNLPQGWKMETLGEILSSDKYSIKRGPFGSTLKKSFFVEKGIRIFEQYNPINNDPHWKRYFISHEKFQELEAFKATEGDLLISCSGTLGKIVELPKDTEMGIINQSLLKIRLNNIKILNNYFIYYFNSPIMQEKILESTLGSAIKNIASVKILKQIEIPLPPLKKQERIVGILDESFVKIDESIKILEQNLLNLDELMQSALQKAFNPLKDNAKENYKLPQGWEWKSLGEIGNTSSGGTPLRNKKEYWENGSIKWLKSGELNDGYIDFIEENITEEAIENSSAKIFQKGTLLIAMYGATAGRLGILNLDSATNQAVCAFLHKDNKNIKFLEKFLFYFLFFIRDKIIKDSFGGAQPNISQTYIKNLQIPLPPLKEQEQIAKHLDFIFEKTKALKELYTKELKDYEELKQSLLDKAFKGEL</sequence>
<evidence type="ECO:0000256" key="1">
    <source>
        <dbReference type="ARBA" id="ARBA00010923"/>
    </source>
</evidence>
<dbReference type="GO" id="GO:0009307">
    <property type="term" value="P:DNA restriction-modification system"/>
    <property type="evidence" value="ECO:0007669"/>
    <property type="project" value="UniProtKB-KW"/>
</dbReference>
<keyword evidence="4" id="KW-0255">Endonuclease</keyword>
<keyword evidence="4" id="KW-0540">Nuclease</keyword>
<comment type="similarity">
    <text evidence="1">Belongs to the type-I restriction system S methylase family.</text>
</comment>
<protein>
    <submittedName>
        <fullName evidence="4">Restriction endonuclease subunit S</fullName>
    </submittedName>
</protein>
<comment type="caution">
    <text evidence="4">The sequence shown here is derived from an EMBL/GenBank/DDBJ whole genome shotgun (WGS) entry which is preliminary data.</text>
</comment>
<accession>A0A5T0G979</accession>
<dbReference type="AlphaFoldDB" id="A0A5T0G979"/>
<dbReference type="EMBL" id="AACFLJ010000002">
    <property type="protein sequence ID" value="EAK3458543.1"/>
    <property type="molecule type" value="Genomic_DNA"/>
</dbReference>
<dbReference type="GO" id="GO:0004519">
    <property type="term" value="F:endonuclease activity"/>
    <property type="evidence" value="ECO:0007669"/>
    <property type="project" value="UniProtKB-KW"/>
</dbReference>
<dbReference type="InterPro" id="IPR000055">
    <property type="entry name" value="Restrct_endonuc_typeI_TRD"/>
</dbReference>
<dbReference type="InterPro" id="IPR052021">
    <property type="entry name" value="Type-I_RS_S_subunit"/>
</dbReference>
<keyword evidence="4" id="KW-0378">Hydrolase</keyword>
<dbReference type="CDD" id="cd17515">
    <property type="entry name" value="RMtype1_S_MjaORF132P_Sau1132ORF3780P-TRD1-CR1_like"/>
    <property type="match status" value="1"/>
</dbReference>
<dbReference type="PANTHER" id="PTHR30408">
    <property type="entry name" value="TYPE-1 RESTRICTION ENZYME ECOKI SPECIFICITY PROTEIN"/>
    <property type="match status" value="1"/>
</dbReference>
<gene>
    <name evidence="4" type="ORF">FC308_02470</name>
</gene>
<name>A0A5T0G979_CAMJU</name>
<reference evidence="4" key="1">
    <citation type="submission" date="2018-05" db="EMBL/GenBank/DDBJ databases">
        <authorList>
            <consortium name="GenomeTrakr network: Whole genome sequencing for foodborne pathogen traceback"/>
        </authorList>
    </citation>
    <scope>NUCLEOTIDE SEQUENCE</scope>
    <source>
        <strain evidence="4">NMSU-00334</strain>
    </source>
</reference>
<dbReference type="GO" id="GO:0003677">
    <property type="term" value="F:DNA binding"/>
    <property type="evidence" value="ECO:0007669"/>
    <property type="project" value="UniProtKB-KW"/>
</dbReference>
<evidence type="ECO:0000256" key="2">
    <source>
        <dbReference type="ARBA" id="ARBA00022747"/>
    </source>
</evidence>